<keyword evidence="3" id="KW-0547">Nucleotide-binding</keyword>
<reference evidence="7" key="1">
    <citation type="journal article" date="2015" name="Nature">
        <title>Complex archaea that bridge the gap between prokaryotes and eukaryotes.</title>
        <authorList>
            <person name="Spang A."/>
            <person name="Saw J.H."/>
            <person name="Jorgensen S.L."/>
            <person name="Zaremba-Niedzwiedzka K."/>
            <person name="Martijn J."/>
            <person name="Lind A.E."/>
            <person name="van Eijk R."/>
            <person name="Schleper C."/>
            <person name="Guy L."/>
            <person name="Ettema T.J."/>
        </authorList>
    </citation>
    <scope>NUCLEOTIDE SEQUENCE</scope>
</reference>
<dbReference type="InterPro" id="IPR017871">
    <property type="entry name" value="ABC_transporter-like_CS"/>
</dbReference>
<feature type="transmembrane region" description="Helical" evidence="5">
    <location>
        <begin position="160"/>
        <end position="180"/>
    </location>
</feature>
<protein>
    <recommendedName>
        <fullName evidence="6">ABC transporter domain-containing protein</fullName>
    </recommendedName>
</protein>
<feature type="transmembrane region" description="Helical" evidence="5">
    <location>
        <begin position="53"/>
        <end position="80"/>
    </location>
</feature>
<evidence type="ECO:0000256" key="5">
    <source>
        <dbReference type="SAM" id="Phobius"/>
    </source>
</evidence>
<feature type="transmembrane region" description="Helical" evidence="5">
    <location>
        <begin position="217"/>
        <end position="238"/>
    </location>
</feature>
<sequence>MLLQNIRNEPWIQIIVVIAVFIIGIVLLKSYNKHMLKSAEEFPLRSVRREGDYSLNILIIINLFWLIFNLLGIFISFLIYNYDFFYMLNIIDILMIIANIIIGTLLYMKHYNKDIKNALITITIIQVILSGIGIFFNLVFKVFRTNLIFNSDDEVMINLSLYFIGIVLTISITTFFTKLGSKIQLFYEQTNFIALIAVIPGLISISLNFLISPTYVFYYIFQVILIALIISIILAIILKQVSYRTITNQDLKEIEPLEKGEALLDIKDLKVHYPLLKGVLRKQIGAVKAVDGVSFSIKAGETVGLVGESGCGKTTVALAILGLVEKNSGKIFLKEEPLPRDYSTKIRKRIQMVFQDPDASLNPQLKVVDIIAEPLKNILGISNKIKLRKRVLKLLEEVSLKKEHLDRYPHEFSGGQKQRVVIARALACNPELIILDEPTSALDVSVQAQILNLLRDLQKTYNYGFLFITHDLSVVNHIADRIAVMYLGKIVEIGSKKLVFSNPTHPYTKALLASRSEVTADEQEIKFVLKGEVPSPIAPPPGCTFHPRCYTQSYNDLCKQEAPHKIKVEEGHYIWCVNEEVLKDTHELIFS</sequence>
<dbReference type="EMBL" id="LAZR01004224">
    <property type="protein sequence ID" value="KKN10649.1"/>
    <property type="molecule type" value="Genomic_DNA"/>
</dbReference>
<comment type="similarity">
    <text evidence="1">Belongs to the ABC transporter superfamily.</text>
</comment>
<dbReference type="PANTHER" id="PTHR43776:SF7">
    <property type="entry name" value="D,D-DIPEPTIDE TRANSPORT ATP-BINDING PROTEIN DDPF-RELATED"/>
    <property type="match status" value="1"/>
</dbReference>
<keyword evidence="4" id="KW-0067">ATP-binding</keyword>
<keyword evidence="2" id="KW-0813">Transport</keyword>
<dbReference type="InterPro" id="IPR003439">
    <property type="entry name" value="ABC_transporter-like_ATP-bd"/>
</dbReference>
<keyword evidence="5" id="KW-1133">Transmembrane helix</keyword>
<evidence type="ECO:0000256" key="3">
    <source>
        <dbReference type="ARBA" id="ARBA00022741"/>
    </source>
</evidence>
<keyword evidence="5" id="KW-0812">Transmembrane</keyword>
<name>A0A0F9MY81_9ZZZZ</name>
<comment type="caution">
    <text evidence="7">The sequence shown here is derived from an EMBL/GenBank/DDBJ whole genome shotgun (WGS) entry which is preliminary data.</text>
</comment>
<dbReference type="InterPro" id="IPR013563">
    <property type="entry name" value="Oligopep_ABC_C"/>
</dbReference>
<organism evidence="7">
    <name type="scientific">marine sediment metagenome</name>
    <dbReference type="NCBI Taxonomy" id="412755"/>
    <lineage>
        <taxon>unclassified sequences</taxon>
        <taxon>metagenomes</taxon>
        <taxon>ecological metagenomes</taxon>
    </lineage>
</organism>
<evidence type="ECO:0000256" key="4">
    <source>
        <dbReference type="ARBA" id="ARBA00022840"/>
    </source>
</evidence>
<evidence type="ECO:0000259" key="6">
    <source>
        <dbReference type="PROSITE" id="PS50893"/>
    </source>
</evidence>
<dbReference type="InterPro" id="IPR027417">
    <property type="entry name" value="P-loop_NTPase"/>
</dbReference>
<dbReference type="Gene3D" id="3.40.50.300">
    <property type="entry name" value="P-loop containing nucleotide triphosphate hydrolases"/>
    <property type="match status" value="1"/>
</dbReference>
<dbReference type="SMART" id="SM00382">
    <property type="entry name" value="AAA"/>
    <property type="match status" value="1"/>
</dbReference>
<gene>
    <name evidence="7" type="ORF">LCGC14_1034480</name>
</gene>
<dbReference type="PROSITE" id="PS50893">
    <property type="entry name" value="ABC_TRANSPORTER_2"/>
    <property type="match status" value="1"/>
</dbReference>
<dbReference type="NCBIfam" id="TIGR01727">
    <property type="entry name" value="oligo_HPY"/>
    <property type="match status" value="1"/>
</dbReference>
<evidence type="ECO:0000256" key="2">
    <source>
        <dbReference type="ARBA" id="ARBA00022448"/>
    </source>
</evidence>
<dbReference type="InterPro" id="IPR003593">
    <property type="entry name" value="AAA+_ATPase"/>
</dbReference>
<dbReference type="FunFam" id="3.40.50.300:FF:000016">
    <property type="entry name" value="Oligopeptide ABC transporter ATP-binding component"/>
    <property type="match status" value="1"/>
</dbReference>
<dbReference type="GO" id="GO:0015833">
    <property type="term" value="P:peptide transport"/>
    <property type="evidence" value="ECO:0007669"/>
    <property type="project" value="InterPro"/>
</dbReference>
<evidence type="ECO:0000256" key="1">
    <source>
        <dbReference type="ARBA" id="ARBA00005417"/>
    </source>
</evidence>
<dbReference type="GO" id="GO:0005524">
    <property type="term" value="F:ATP binding"/>
    <property type="evidence" value="ECO:0007669"/>
    <property type="project" value="UniProtKB-KW"/>
</dbReference>
<feature type="transmembrane region" description="Helical" evidence="5">
    <location>
        <begin position="192"/>
        <end position="211"/>
    </location>
</feature>
<dbReference type="PROSITE" id="PS00211">
    <property type="entry name" value="ABC_TRANSPORTER_1"/>
    <property type="match status" value="1"/>
</dbReference>
<dbReference type="Pfam" id="PF08352">
    <property type="entry name" value="oligo_HPY"/>
    <property type="match status" value="1"/>
</dbReference>
<feature type="transmembrane region" description="Helical" evidence="5">
    <location>
        <begin position="12"/>
        <end position="32"/>
    </location>
</feature>
<dbReference type="SUPFAM" id="SSF52540">
    <property type="entry name" value="P-loop containing nucleoside triphosphate hydrolases"/>
    <property type="match status" value="1"/>
</dbReference>
<dbReference type="PANTHER" id="PTHR43776">
    <property type="entry name" value="TRANSPORT ATP-BINDING PROTEIN"/>
    <property type="match status" value="1"/>
</dbReference>
<keyword evidence="5" id="KW-0472">Membrane</keyword>
<dbReference type="GO" id="GO:0055085">
    <property type="term" value="P:transmembrane transport"/>
    <property type="evidence" value="ECO:0007669"/>
    <property type="project" value="UniProtKB-ARBA"/>
</dbReference>
<feature type="domain" description="ABC transporter" evidence="6">
    <location>
        <begin position="264"/>
        <end position="512"/>
    </location>
</feature>
<dbReference type="AlphaFoldDB" id="A0A0F9MY81"/>
<accession>A0A0F9MY81</accession>
<dbReference type="CDD" id="cd03257">
    <property type="entry name" value="ABC_NikE_OppD_transporters"/>
    <property type="match status" value="1"/>
</dbReference>
<feature type="transmembrane region" description="Helical" evidence="5">
    <location>
        <begin position="86"/>
        <end position="107"/>
    </location>
</feature>
<feature type="transmembrane region" description="Helical" evidence="5">
    <location>
        <begin position="119"/>
        <end position="140"/>
    </location>
</feature>
<dbReference type="InterPro" id="IPR050319">
    <property type="entry name" value="ABC_transp_ATP-bind"/>
</dbReference>
<proteinExistence type="inferred from homology"/>
<dbReference type="GO" id="GO:0016887">
    <property type="term" value="F:ATP hydrolysis activity"/>
    <property type="evidence" value="ECO:0007669"/>
    <property type="project" value="InterPro"/>
</dbReference>
<dbReference type="Pfam" id="PF00005">
    <property type="entry name" value="ABC_tran"/>
    <property type="match status" value="1"/>
</dbReference>
<evidence type="ECO:0000313" key="7">
    <source>
        <dbReference type="EMBL" id="KKN10649.1"/>
    </source>
</evidence>